<evidence type="ECO:0000313" key="2">
    <source>
        <dbReference type="Proteomes" id="UP000663760"/>
    </source>
</evidence>
<dbReference type="AlphaFoldDB" id="A0A7I8LHM8"/>
<dbReference type="PANTHER" id="PTHR31579:SF42">
    <property type="entry name" value="DUF506 FAMILY PROTEIN (DUF506)"/>
    <property type="match status" value="1"/>
</dbReference>
<dbReference type="Pfam" id="PF04720">
    <property type="entry name" value="PDDEXK_6"/>
    <property type="match status" value="1"/>
</dbReference>
<proteinExistence type="predicted"/>
<dbReference type="InterPro" id="IPR006502">
    <property type="entry name" value="PDDEXK-like"/>
</dbReference>
<sequence length="305" mass="33958">MEGGRGRHKRVMAPLDEAARLRLWGIPDVGDGKRKMDRPVGEEIWPELAELVGSFYGEEGDVALDESLTVRRRRSERERLDALVAAARWDQEGSRIVAEAESAWRSIDSDGDPAEGDAGSKRRMMRWLRESGFDAGLCRSRRDETEELAPVAHEYIDVICEGGERYIVDCHLAAEFEIARPTPHYQSLLGLLPEVFVGDCDSLRDVVALLCAAAGESMRSREMHVPPWRRGRYVQVKWFGPYRRSTTTGQRLPKGCNDAARRGAAGGEVAMPTLSASYCRPALARRTEGLERSRKLAVGFNGGCL</sequence>
<keyword evidence="2" id="KW-1185">Reference proteome</keyword>
<dbReference type="NCBIfam" id="TIGR01615">
    <property type="entry name" value="A_thal_3542"/>
    <property type="match status" value="1"/>
</dbReference>
<accession>A0A7I8LHM8</accession>
<dbReference type="OrthoDB" id="747933at2759"/>
<reference evidence="1" key="1">
    <citation type="submission" date="2020-02" db="EMBL/GenBank/DDBJ databases">
        <authorList>
            <person name="Scholz U."/>
            <person name="Mascher M."/>
            <person name="Fiebig A."/>
        </authorList>
    </citation>
    <scope>NUCLEOTIDE SEQUENCE</scope>
</reference>
<dbReference type="Proteomes" id="UP000663760">
    <property type="component" value="Chromosome 16"/>
</dbReference>
<organism evidence="1 2">
    <name type="scientific">Spirodela intermedia</name>
    <name type="common">Intermediate duckweed</name>
    <dbReference type="NCBI Taxonomy" id="51605"/>
    <lineage>
        <taxon>Eukaryota</taxon>
        <taxon>Viridiplantae</taxon>
        <taxon>Streptophyta</taxon>
        <taxon>Embryophyta</taxon>
        <taxon>Tracheophyta</taxon>
        <taxon>Spermatophyta</taxon>
        <taxon>Magnoliopsida</taxon>
        <taxon>Liliopsida</taxon>
        <taxon>Araceae</taxon>
        <taxon>Lemnoideae</taxon>
        <taxon>Spirodela</taxon>
    </lineage>
</organism>
<gene>
    <name evidence="1" type="ORF">SI8410_16020227</name>
</gene>
<name>A0A7I8LHM8_SPIIN</name>
<dbReference type="EMBL" id="LR746279">
    <property type="protein sequence ID" value="CAA7409549.1"/>
    <property type="molecule type" value="Genomic_DNA"/>
</dbReference>
<dbReference type="PANTHER" id="PTHR31579">
    <property type="entry name" value="OS03G0796600 PROTEIN"/>
    <property type="match status" value="1"/>
</dbReference>
<evidence type="ECO:0000313" key="1">
    <source>
        <dbReference type="EMBL" id="CAA7409549.1"/>
    </source>
</evidence>
<protein>
    <submittedName>
        <fullName evidence="1">Uncharacterized protein</fullName>
    </submittedName>
</protein>